<sequence length="686" mass="78430">MSATFDAATALKSNLALRYGTLSLLVILLLWQLSVYQRSHISEPLNIAEHGTKSNEADPDRSYMTVYPVPTPPAPEPGIVYQDANIDQPDTQLRSRIAKVTSIFYEEQNLNTKTYERALLSHREHNKIWGYQHYVQRRAELGPWSKHSYLLKLLVTELAKSPSERLDWLFWHDADTLLMNDLVPLEMFVPPPEHEWAHVNLLITNDMQGLNDGVFLVRVCEWSVYFFAAGLSYRHYRPEVRLRHDEQGALNMLVREEKFKNNTIHVPQSWFNPYQNFGNDPTFPPEWNFRLEWFEPGDMLIHFPGTDSNLRPRVMKEWEDRRVANVNLYNVPGNETRVYTNTTEFWKNGAKHEEERQKDYWRHYHLMAYDVGPKEDDITRAGVRKIEERMKGNPRAEIDAAIQAYKDERIPLKREAYRTAYAEMLNGTRTDKTYPAQLLPQSSNISVPTDHQTVTALGSQELGKLEQSLGALSSDQLKSLLLRLCKDHVEVRRKLLDEYGKGNAQLDALTASGVGHAENDEQRPEGAGTILHDQTGTLLTSTNSKRSAEAAGVIGPPSNDNDSEAKRLKEHHQSLLARCHNCGLFTDKESPATICTHHDGHLDFIPEYFEDDWENPDPESDQSRIDSPEGFVWSCCNQNGEQVGCKRSGHRFEGKRSHYCRLAQLRESGMSPVYGPSSGVAEIGGY</sequence>
<dbReference type="GO" id="GO:0016757">
    <property type="term" value="F:glycosyltransferase activity"/>
    <property type="evidence" value="ECO:0007669"/>
    <property type="project" value="UniProtKB-KW"/>
</dbReference>
<keyword evidence="5" id="KW-0812">Transmembrane</keyword>
<comment type="similarity">
    <text evidence="1">Belongs to the glycosyltransferase 34 family.</text>
</comment>
<organism evidence="6 7">
    <name type="scientific">Knufia fluminis</name>
    <dbReference type="NCBI Taxonomy" id="191047"/>
    <lineage>
        <taxon>Eukaryota</taxon>
        <taxon>Fungi</taxon>
        <taxon>Dikarya</taxon>
        <taxon>Ascomycota</taxon>
        <taxon>Pezizomycotina</taxon>
        <taxon>Eurotiomycetes</taxon>
        <taxon>Chaetothyriomycetidae</taxon>
        <taxon>Chaetothyriales</taxon>
        <taxon>Trichomeriaceae</taxon>
        <taxon>Knufia</taxon>
    </lineage>
</organism>
<keyword evidence="5" id="KW-1133">Transmembrane helix</keyword>
<keyword evidence="7" id="KW-1185">Reference proteome</keyword>
<feature type="region of interest" description="Disordered" evidence="4">
    <location>
        <begin position="543"/>
        <end position="569"/>
    </location>
</feature>
<reference evidence="6 7" key="1">
    <citation type="submission" date="2022-12" db="EMBL/GenBank/DDBJ databases">
        <title>Genomic features and morphological characterization of a novel Knufia sp. strain isolated from spacecraft assembly facility.</title>
        <authorList>
            <person name="Teixeira M."/>
            <person name="Chander A.M."/>
            <person name="Stajich J.E."/>
            <person name="Venkateswaran K."/>
        </authorList>
    </citation>
    <scope>NUCLEOTIDE SEQUENCE [LARGE SCALE GENOMIC DNA]</scope>
    <source>
        <strain evidence="6 7">FJI-L2-BK-P2</strain>
    </source>
</reference>
<dbReference type="Proteomes" id="UP001316803">
    <property type="component" value="Unassembled WGS sequence"/>
</dbReference>
<dbReference type="InterPro" id="IPR008630">
    <property type="entry name" value="Glyco_trans_34"/>
</dbReference>
<evidence type="ECO:0000256" key="3">
    <source>
        <dbReference type="ARBA" id="ARBA00022679"/>
    </source>
</evidence>
<dbReference type="AlphaFoldDB" id="A0AAN8ENZ2"/>
<dbReference type="Gene3D" id="3.90.550.10">
    <property type="entry name" value="Spore Coat Polysaccharide Biosynthesis Protein SpsA, Chain A"/>
    <property type="match status" value="1"/>
</dbReference>
<comment type="caution">
    <text evidence="6">The sequence shown here is derived from an EMBL/GenBank/DDBJ whole genome shotgun (WGS) entry which is preliminary data.</text>
</comment>
<keyword evidence="5" id="KW-0472">Membrane</keyword>
<evidence type="ECO:0000256" key="2">
    <source>
        <dbReference type="ARBA" id="ARBA00022676"/>
    </source>
</evidence>
<accession>A0AAN8ENZ2</accession>
<dbReference type="GO" id="GO:0000139">
    <property type="term" value="C:Golgi membrane"/>
    <property type="evidence" value="ECO:0007669"/>
    <property type="project" value="TreeGrafter"/>
</dbReference>
<gene>
    <name evidence="6" type="ORF">OHC33_003999</name>
</gene>
<dbReference type="Pfam" id="PF05637">
    <property type="entry name" value="Glyco_transf_34"/>
    <property type="match status" value="1"/>
</dbReference>
<protein>
    <submittedName>
        <fullName evidence="6">Uncharacterized protein</fullName>
    </submittedName>
</protein>
<evidence type="ECO:0000256" key="4">
    <source>
        <dbReference type="SAM" id="MobiDB-lite"/>
    </source>
</evidence>
<evidence type="ECO:0000313" key="7">
    <source>
        <dbReference type="Proteomes" id="UP001316803"/>
    </source>
</evidence>
<dbReference type="GO" id="GO:0006487">
    <property type="term" value="P:protein N-linked glycosylation"/>
    <property type="evidence" value="ECO:0007669"/>
    <property type="project" value="TreeGrafter"/>
</dbReference>
<name>A0AAN8ENZ2_9EURO</name>
<dbReference type="PANTHER" id="PTHR31306">
    <property type="entry name" value="ALPHA-1,6-MANNOSYLTRANSFERASE MNN11-RELATED"/>
    <property type="match status" value="1"/>
</dbReference>
<evidence type="ECO:0000256" key="5">
    <source>
        <dbReference type="SAM" id="Phobius"/>
    </source>
</evidence>
<feature type="transmembrane region" description="Helical" evidence="5">
    <location>
        <begin position="15"/>
        <end position="33"/>
    </location>
</feature>
<dbReference type="SUPFAM" id="SSF53448">
    <property type="entry name" value="Nucleotide-diphospho-sugar transferases"/>
    <property type="match status" value="1"/>
</dbReference>
<dbReference type="EMBL" id="JAKLMC020000007">
    <property type="protein sequence ID" value="KAK5955317.1"/>
    <property type="molecule type" value="Genomic_DNA"/>
</dbReference>
<keyword evidence="2" id="KW-0328">Glycosyltransferase</keyword>
<dbReference type="InterPro" id="IPR029044">
    <property type="entry name" value="Nucleotide-diphossugar_trans"/>
</dbReference>
<dbReference type="PANTHER" id="PTHR31306:SF8">
    <property type="entry name" value="GLYCOSYLTRANSFERASE FAMILY 34 PROTEIN"/>
    <property type="match status" value="1"/>
</dbReference>
<keyword evidence="3" id="KW-0808">Transferase</keyword>
<evidence type="ECO:0000256" key="1">
    <source>
        <dbReference type="ARBA" id="ARBA00005664"/>
    </source>
</evidence>
<evidence type="ECO:0000313" key="6">
    <source>
        <dbReference type="EMBL" id="KAK5955317.1"/>
    </source>
</evidence>
<proteinExistence type="inferred from homology"/>